<dbReference type="GO" id="GO:0080143">
    <property type="term" value="P:regulation of amino acid export"/>
    <property type="evidence" value="ECO:0007669"/>
    <property type="project" value="InterPro"/>
</dbReference>
<accession>A0A371EYJ9</accession>
<keyword evidence="5" id="KW-0029">Amino-acid transport</keyword>
<keyword evidence="7 8" id="KW-0472">Membrane</keyword>
<dbReference type="InterPro" id="IPR040359">
    <property type="entry name" value="GDU"/>
</dbReference>
<evidence type="ECO:0000256" key="4">
    <source>
        <dbReference type="ARBA" id="ARBA00022692"/>
    </source>
</evidence>
<evidence type="ECO:0000256" key="7">
    <source>
        <dbReference type="ARBA" id="ARBA00023136"/>
    </source>
</evidence>
<comment type="similarity">
    <text evidence="2">Belongs to the GLUTAMINE DUMPER 1 (TC 9.B.60) family.</text>
</comment>
<dbReference type="GO" id="GO:0016020">
    <property type="term" value="C:membrane"/>
    <property type="evidence" value="ECO:0007669"/>
    <property type="project" value="UniProtKB-SubCell"/>
</dbReference>
<dbReference type="PANTHER" id="PTHR33228:SF76">
    <property type="entry name" value="PROTEIN GLUTAMINE DUMPER 7"/>
    <property type="match status" value="1"/>
</dbReference>
<name>A0A371EYJ9_MUCPR</name>
<dbReference type="STRING" id="157652.A0A371EYJ9"/>
<comment type="subcellular location">
    <subcellularLocation>
        <location evidence="1">Membrane</location>
        <topology evidence="1">Single-pass membrane protein</topology>
    </subcellularLocation>
</comment>
<gene>
    <name evidence="9" type="primary">GDU2</name>
    <name evidence="9" type="ORF">CR513_49582</name>
</gene>
<evidence type="ECO:0000256" key="2">
    <source>
        <dbReference type="ARBA" id="ARBA00009977"/>
    </source>
</evidence>
<keyword evidence="10" id="KW-1185">Reference proteome</keyword>
<dbReference type="OrthoDB" id="770444at2759"/>
<reference evidence="9" key="1">
    <citation type="submission" date="2018-05" db="EMBL/GenBank/DDBJ databases">
        <title>Draft genome of Mucuna pruriens seed.</title>
        <authorList>
            <person name="Nnadi N.E."/>
            <person name="Vos R."/>
            <person name="Hasami M.H."/>
            <person name="Devisetty U.K."/>
            <person name="Aguiy J.C."/>
        </authorList>
    </citation>
    <scope>NUCLEOTIDE SEQUENCE [LARGE SCALE GENOMIC DNA]</scope>
    <source>
        <strain evidence="9">JCA_2017</strain>
    </source>
</reference>
<comment type="caution">
    <text evidence="9">The sequence shown here is derived from an EMBL/GenBank/DDBJ whole genome shotgun (WGS) entry which is preliminary data.</text>
</comment>
<feature type="transmembrane region" description="Helical" evidence="8">
    <location>
        <begin position="20"/>
        <end position="43"/>
    </location>
</feature>
<keyword evidence="3" id="KW-0813">Transport</keyword>
<dbReference type="Proteomes" id="UP000257109">
    <property type="component" value="Unassembled WGS sequence"/>
</dbReference>
<feature type="non-terminal residue" evidence="9">
    <location>
        <position position="1"/>
    </location>
</feature>
<protein>
    <submittedName>
        <fullName evidence="9">Protein GLUTAMINE DUMPER 2</fullName>
    </submittedName>
</protein>
<dbReference type="GO" id="GO:0006865">
    <property type="term" value="P:amino acid transport"/>
    <property type="evidence" value="ECO:0007669"/>
    <property type="project" value="UniProtKB-KW"/>
</dbReference>
<evidence type="ECO:0000313" key="10">
    <source>
        <dbReference type="Proteomes" id="UP000257109"/>
    </source>
</evidence>
<evidence type="ECO:0000256" key="3">
    <source>
        <dbReference type="ARBA" id="ARBA00022448"/>
    </source>
</evidence>
<keyword evidence="4 8" id="KW-0812">Transmembrane</keyword>
<organism evidence="9 10">
    <name type="scientific">Mucuna pruriens</name>
    <name type="common">Velvet bean</name>
    <name type="synonym">Dolichos pruriens</name>
    <dbReference type="NCBI Taxonomy" id="157652"/>
    <lineage>
        <taxon>Eukaryota</taxon>
        <taxon>Viridiplantae</taxon>
        <taxon>Streptophyta</taxon>
        <taxon>Embryophyta</taxon>
        <taxon>Tracheophyta</taxon>
        <taxon>Spermatophyta</taxon>
        <taxon>Magnoliopsida</taxon>
        <taxon>eudicotyledons</taxon>
        <taxon>Gunneridae</taxon>
        <taxon>Pentapetalae</taxon>
        <taxon>rosids</taxon>
        <taxon>fabids</taxon>
        <taxon>Fabales</taxon>
        <taxon>Fabaceae</taxon>
        <taxon>Papilionoideae</taxon>
        <taxon>50 kb inversion clade</taxon>
        <taxon>NPAAA clade</taxon>
        <taxon>indigoferoid/millettioid clade</taxon>
        <taxon>Phaseoleae</taxon>
        <taxon>Mucuna</taxon>
    </lineage>
</organism>
<evidence type="ECO:0000256" key="8">
    <source>
        <dbReference type="SAM" id="Phobius"/>
    </source>
</evidence>
<dbReference type="PANTHER" id="PTHR33228">
    <property type="entry name" value="PROTEIN GLUTAMINE DUMPER 4-RELATED"/>
    <property type="match status" value="1"/>
</dbReference>
<proteinExistence type="inferred from homology"/>
<evidence type="ECO:0000256" key="6">
    <source>
        <dbReference type="ARBA" id="ARBA00022989"/>
    </source>
</evidence>
<sequence length="102" mass="11314">MRPMSSSSTSASGIRSLWSPIPYLFGGLLLLLIQISVALRILICSKRKHVYQSSAEGEEGMKEAMPQNIEIDSEPKILVIMAGDHKPTYLDFVHASTFKLHV</sequence>
<keyword evidence="6 8" id="KW-1133">Transmembrane helix</keyword>
<evidence type="ECO:0000256" key="5">
    <source>
        <dbReference type="ARBA" id="ARBA00022970"/>
    </source>
</evidence>
<evidence type="ECO:0000256" key="1">
    <source>
        <dbReference type="ARBA" id="ARBA00004167"/>
    </source>
</evidence>
<evidence type="ECO:0000313" key="9">
    <source>
        <dbReference type="EMBL" id="RDX71108.1"/>
    </source>
</evidence>
<dbReference type="EMBL" id="QJKJ01011460">
    <property type="protein sequence ID" value="RDX71108.1"/>
    <property type="molecule type" value="Genomic_DNA"/>
</dbReference>
<dbReference type="AlphaFoldDB" id="A0A371EYJ9"/>